<evidence type="ECO:0000313" key="2">
    <source>
        <dbReference type="Proteomes" id="UP001139648"/>
    </source>
</evidence>
<name>A0A9X2K3C5_9ACTN</name>
<dbReference type="InterPro" id="IPR045592">
    <property type="entry name" value="DUF6461"/>
</dbReference>
<dbReference type="RefSeq" id="WP_253745082.1">
    <property type="nucleotide sequence ID" value="NZ_BAABKA010000018.1"/>
</dbReference>
<dbReference type="Proteomes" id="UP001139648">
    <property type="component" value="Unassembled WGS sequence"/>
</dbReference>
<accession>A0A9X2K3C5</accession>
<evidence type="ECO:0000313" key="1">
    <source>
        <dbReference type="EMBL" id="MCP2357985.1"/>
    </source>
</evidence>
<comment type="caution">
    <text evidence="1">The sequence shown here is derived from an EMBL/GenBank/DDBJ whole genome shotgun (WGS) entry which is preliminary data.</text>
</comment>
<dbReference type="AlphaFoldDB" id="A0A9X2K3C5"/>
<protein>
    <submittedName>
        <fullName evidence="1">Uncharacterized protein</fullName>
    </submittedName>
</protein>
<proteinExistence type="predicted"/>
<sequence>MNADQENMVVHVAWCQGLSTAEVARRLRAEPGSAHERRVGDIGVGVRQADEDDGAVLIGPAGTWSVIRQVQGWDCTRSATVAALSDHGGQALGIGWDVNGNEPLLYAVDGRVLVRMDFNWPDDRQGADPHALDPYLDGVEFGDPDDVEENTNAALTLIGRVTGHPLDRARLDATHIGYVIPADAW</sequence>
<keyword evidence="2" id="KW-1185">Reference proteome</keyword>
<reference evidence="1" key="1">
    <citation type="submission" date="2022-06" db="EMBL/GenBank/DDBJ databases">
        <title>Sequencing the genomes of 1000 actinobacteria strains.</title>
        <authorList>
            <person name="Klenk H.-P."/>
        </authorList>
    </citation>
    <scope>NUCLEOTIDE SEQUENCE</scope>
    <source>
        <strain evidence="1">DSM 46694</strain>
    </source>
</reference>
<dbReference type="EMBL" id="JAMZEB010000002">
    <property type="protein sequence ID" value="MCP2357985.1"/>
    <property type="molecule type" value="Genomic_DNA"/>
</dbReference>
<dbReference type="Pfam" id="PF20062">
    <property type="entry name" value="DUF6461"/>
    <property type="match status" value="1"/>
</dbReference>
<gene>
    <name evidence="1" type="ORF">HD597_005005</name>
</gene>
<organism evidence="1 2">
    <name type="scientific">Nonomuraea thailandensis</name>
    <dbReference type="NCBI Taxonomy" id="1188745"/>
    <lineage>
        <taxon>Bacteria</taxon>
        <taxon>Bacillati</taxon>
        <taxon>Actinomycetota</taxon>
        <taxon>Actinomycetes</taxon>
        <taxon>Streptosporangiales</taxon>
        <taxon>Streptosporangiaceae</taxon>
        <taxon>Nonomuraea</taxon>
    </lineage>
</organism>